<keyword evidence="1" id="KW-1133">Transmembrane helix</keyword>
<name>A0ABV4WJ44_9CYAN</name>
<proteinExistence type="predicted"/>
<dbReference type="Proteomes" id="UP001576780">
    <property type="component" value="Unassembled WGS sequence"/>
</dbReference>
<protein>
    <recommendedName>
        <fullName evidence="4">TIGR02588 family protein</fullName>
    </recommendedName>
</protein>
<comment type="caution">
    <text evidence="2">The sequence shown here is derived from an EMBL/GenBank/DDBJ whole genome shotgun (WGS) entry which is preliminary data.</text>
</comment>
<feature type="transmembrane region" description="Helical" evidence="1">
    <location>
        <begin position="12"/>
        <end position="30"/>
    </location>
</feature>
<reference evidence="2 3" key="1">
    <citation type="submission" date="2024-09" db="EMBL/GenBank/DDBJ databases">
        <title>Floridaenema gen nov. (Aerosakkonemataceae, Aerosakkonematales ord. nov., Cyanobacteria) from benthic tropical and subtropical fresh waters, with the description of four new species.</title>
        <authorList>
            <person name="Moretto J.A."/>
            <person name="Berthold D.E."/>
            <person name="Lefler F.W."/>
            <person name="Huang I.-S."/>
            <person name="Laughinghouse H. IV."/>
        </authorList>
    </citation>
    <scope>NUCLEOTIDE SEQUENCE [LARGE SCALE GENOMIC DNA]</scope>
    <source>
        <strain evidence="2 3">BLCC-F167</strain>
    </source>
</reference>
<evidence type="ECO:0000313" key="2">
    <source>
        <dbReference type="EMBL" id="MFB2835108.1"/>
    </source>
</evidence>
<keyword evidence="3" id="KW-1185">Reference proteome</keyword>
<dbReference type="RefSeq" id="WP_413277530.1">
    <property type="nucleotide sequence ID" value="NZ_JBHFNT010000094.1"/>
</dbReference>
<keyword evidence="1" id="KW-0812">Transmembrane</keyword>
<organism evidence="2 3">
    <name type="scientific">Floridaenema evergladense BLCC-F167</name>
    <dbReference type="NCBI Taxonomy" id="3153639"/>
    <lineage>
        <taxon>Bacteria</taxon>
        <taxon>Bacillati</taxon>
        <taxon>Cyanobacteriota</taxon>
        <taxon>Cyanophyceae</taxon>
        <taxon>Oscillatoriophycideae</taxon>
        <taxon>Aerosakkonematales</taxon>
        <taxon>Aerosakkonemataceae</taxon>
        <taxon>Floridanema</taxon>
        <taxon>Floridanema evergladense</taxon>
    </lineage>
</organism>
<evidence type="ECO:0000256" key="1">
    <source>
        <dbReference type="SAM" id="Phobius"/>
    </source>
</evidence>
<evidence type="ECO:0008006" key="4">
    <source>
        <dbReference type="Google" id="ProtNLM"/>
    </source>
</evidence>
<keyword evidence="1" id="KW-0472">Membrane</keyword>
<evidence type="ECO:0000313" key="3">
    <source>
        <dbReference type="Proteomes" id="UP001576780"/>
    </source>
</evidence>
<sequence>MSKLEKNWLEWIIFAVGLVLVVSTLGYLIYDATTTSEVPPNIEVQLGETQPQGQKFLVPVVAINKGKQTAQTVQIEVVLENDGKEAESAELQIQFLPRGAKRSGWVTFETDPRTVEKIKTRAVGFEKP</sequence>
<dbReference type="EMBL" id="JBHFNT010000094">
    <property type="protein sequence ID" value="MFB2835108.1"/>
    <property type="molecule type" value="Genomic_DNA"/>
</dbReference>
<accession>A0ABV4WJ44</accession>
<gene>
    <name evidence="2" type="ORF">ACE1CA_11310</name>
</gene>